<dbReference type="SUPFAM" id="SSF56752">
    <property type="entry name" value="D-aminoacid aminotransferase-like PLP-dependent enzymes"/>
    <property type="match status" value="1"/>
</dbReference>
<evidence type="ECO:0000256" key="2">
    <source>
        <dbReference type="ARBA" id="ARBA00009320"/>
    </source>
</evidence>
<accession>A0A1J4SD08</accession>
<dbReference type="Gene3D" id="3.30.470.10">
    <property type="match status" value="1"/>
</dbReference>
<sequence>MIKMLRQNISEPMGNGVFESLRTYNGRIFKLQEHLQRFEQSAKALNLILPPFKKIEKEIKKAIEKSDLRDVYIRISFSRENGLIVIVKPLTVYPREYYENGVEILTVPTQRNIPQAIDAKIKCENFLGGIMAKIESRGAFEAILLNKDGYVTEGTVSNIFVVSHELRTRSSNYFSLVTPPSYLGVLEGITRKVVMEIAEKLGIPVEEKPFTRYNIYTADECFLTNTSMEIMPVTKVDARMIGAGNPGAITCLLAQAFMVQVLSI</sequence>
<dbReference type="GO" id="GO:0003824">
    <property type="term" value="F:catalytic activity"/>
    <property type="evidence" value="ECO:0007669"/>
    <property type="project" value="InterPro"/>
</dbReference>
<dbReference type="InterPro" id="IPR050571">
    <property type="entry name" value="Class-IV_PLP-Dep_Aminotrnsfr"/>
</dbReference>
<protein>
    <recommendedName>
        <fullName evidence="6">Branched-chain amino acid aminotransferase</fullName>
    </recommendedName>
</protein>
<proteinExistence type="inferred from homology"/>
<reference evidence="4 5" key="1">
    <citation type="journal article" date="2016" name="Environ. Microbiol.">
        <title>Genomic resolution of a cold subsurface aquifer community provides metabolic insights for novel microbes adapted to high CO concentrations.</title>
        <authorList>
            <person name="Probst A.J."/>
            <person name="Castelle C.J."/>
            <person name="Singh A."/>
            <person name="Brown C.T."/>
            <person name="Anantharaman K."/>
            <person name="Sharon I."/>
            <person name="Hug L.A."/>
            <person name="Burstein D."/>
            <person name="Emerson J.B."/>
            <person name="Thomas B.C."/>
            <person name="Banfield J.F."/>
        </authorList>
    </citation>
    <scope>NUCLEOTIDE SEQUENCE [LARGE SCALE GENOMIC DNA]</scope>
    <source>
        <strain evidence="4">CG1_02_38_46</strain>
    </source>
</reference>
<evidence type="ECO:0008006" key="6">
    <source>
        <dbReference type="Google" id="ProtNLM"/>
    </source>
</evidence>
<dbReference type="GO" id="GO:0008652">
    <property type="term" value="P:amino acid biosynthetic process"/>
    <property type="evidence" value="ECO:0007669"/>
    <property type="project" value="UniProtKB-ARBA"/>
</dbReference>
<dbReference type="AlphaFoldDB" id="A0A1J4SD08"/>
<dbReference type="EMBL" id="MNUO01000054">
    <property type="protein sequence ID" value="OIN97279.1"/>
    <property type="molecule type" value="Genomic_DNA"/>
</dbReference>
<dbReference type="InterPro" id="IPR001544">
    <property type="entry name" value="Aminotrans_IV"/>
</dbReference>
<dbReference type="GO" id="GO:0005829">
    <property type="term" value="C:cytosol"/>
    <property type="evidence" value="ECO:0007669"/>
    <property type="project" value="TreeGrafter"/>
</dbReference>
<dbReference type="STRING" id="1817893.AUJ66_03775"/>
<evidence type="ECO:0000313" key="4">
    <source>
        <dbReference type="EMBL" id="OIN97279.1"/>
    </source>
</evidence>
<dbReference type="InterPro" id="IPR036038">
    <property type="entry name" value="Aminotransferase-like"/>
</dbReference>
<dbReference type="Proteomes" id="UP000182278">
    <property type="component" value="Unassembled WGS sequence"/>
</dbReference>
<comment type="caution">
    <text evidence="4">The sequence shown here is derived from an EMBL/GenBank/DDBJ whole genome shotgun (WGS) entry which is preliminary data.</text>
</comment>
<keyword evidence="3" id="KW-0663">Pyridoxal phosphate</keyword>
<dbReference type="GO" id="GO:0046394">
    <property type="term" value="P:carboxylic acid biosynthetic process"/>
    <property type="evidence" value="ECO:0007669"/>
    <property type="project" value="UniProtKB-ARBA"/>
</dbReference>
<dbReference type="PANTHER" id="PTHR42743:SF11">
    <property type="entry name" value="AMINODEOXYCHORISMATE LYASE"/>
    <property type="match status" value="1"/>
</dbReference>
<comment type="cofactor">
    <cofactor evidence="1">
        <name>pyridoxal 5'-phosphate</name>
        <dbReference type="ChEBI" id="CHEBI:597326"/>
    </cofactor>
</comment>
<evidence type="ECO:0000256" key="3">
    <source>
        <dbReference type="ARBA" id="ARBA00022898"/>
    </source>
</evidence>
<gene>
    <name evidence="4" type="ORF">AUJ66_03775</name>
</gene>
<dbReference type="FunFam" id="3.20.10.10:FF:000002">
    <property type="entry name" value="D-alanine aminotransferase"/>
    <property type="match status" value="1"/>
</dbReference>
<dbReference type="Pfam" id="PF01063">
    <property type="entry name" value="Aminotran_4"/>
    <property type="match status" value="1"/>
</dbReference>
<evidence type="ECO:0000313" key="5">
    <source>
        <dbReference type="Proteomes" id="UP000182278"/>
    </source>
</evidence>
<evidence type="ECO:0000256" key="1">
    <source>
        <dbReference type="ARBA" id="ARBA00001933"/>
    </source>
</evidence>
<dbReference type="InterPro" id="IPR043132">
    <property type="entry name" value="BCAT-like_C"/>
</dbReference>
<dbReference type="Gene3D" id="3.20.10.10">
    <property type="entry name" value="D-amino Acid Aminotransferase, subunit A, domain 2"/>
    <property type="match status" value="1"/>
</dbReference>
<organism evidence="4 5">
    <name type="scientific">Candidatus Desantisbacteria bacterium CG1_02_38_46</name>
    <dbReference type="NCBI Taxonomy" id="1817893"/>
    <lineage>
        <taxon>Bacteria</taxon>
        <taxon>Candidatus Desantisiibacteriota</taxon>
    </lineage>
</organism>
<name>A0A1J4SD08_9BACT</name>
<comment type="similarity">
    <text evidence="2">Belongs to the class-IV pyridoxal-phosphate-dependent aminotransferase family.</text>
</comment>
<dbReference type="InterPro" id="IPR043131">
    <property type="entry name" value="BCAT-like_N"/>
</dbReference>
<dbReference type="PANTHER" id="PTHR42743">
    <property type="entry name" value="AMINO-ACID AMINOTRANSFERASE"/>
    <property type="match status" value="1"/>
</dbReference>